<dbReference type="PROSITE" id="PS50850">
    <property type="entry name" value="MFS"/>
    <property type="match status" value="1"/>
</dbReference>
<evidence type="ECO:0000256" key="4">
    <source>
        <dbReference type="ARBA" id="ARBA00022989"/>
    </source>
</evidence>
<feature type="transmembrane region" description="Helical" evidence="6">
    <location>
        <begin position="338"/>
        <end position="359"/>
    </location>
</feature>
<keyword evidence="2" id="KW-1003">Cell membrane</keyword>
<feature type="domain" description="Major facilitator superfamily (MFS) profile" evidence="7">
    <location>
        <begin position="13"/>
        <end position="387"/>
    </location>
</feature>
<comment type="subcellular location">
    <subcellularLocation>
        <location evidence="1">Cell membrane</location>
        <topology evidence="1">Multi-pass membrane protein</topology>
    </subcellularLocation>
</comment>
<evidence type="ECO:0000256" key="2">
    <source>
        <dbReference type="ARBA" id="ARBA00022475"/>
    </source>
</evidence>
<dbReference type="InterPro" id="IPR036259">
    <property type="entry name" value="MFS_trans_sf"/>
</dbReference>
<dbReference type="Proteomes" id="UP000602745">
    <property type="component" value="Unassembled WGS sequence"/>
</dbReference>
<sequence length="395" mass="41041">MTTFERVHHPVLILLALATGGFAIGTTEFAAMGLLPYFATDLGLDEPTAGNVISIYALGVCLGAPLIAVLGARMPRRTLLVWLMGFFAVANGFSALAPTYEWMLVFRFLSGLPHGAYFGVAMLLAASLVPSNRRAQAISRVILGLTVATIIGVPLASAIGQNFGWRWGFVIVAALATTTAVLVHVLAPIQAAPPGASRIKEISGLANRQVWLLLGIGAIGFGGLFCVYTYLASTILEVTRAAPIFVPLLLGVFGLGMTVGTIICAWAADRALMPTMAAILLVNAAALMIYPETVGNLWLMAPVVFVIGCGGGLSTVVQTRLMDVAGESQTLVAALNHSAFNVANALGPWLGGLAIAAGWGLHSTGWVGAGLALGGFAIWCVAMLDTRGRAARVTA</sequence>
<protein>
    <submittedName>
        <fullName evidence="8">MFS transporter</fullName>
    </submittedName>
</protein>
<dbReference type="PANTHER" id="PTHR43124">
    <property type="entry name" value="PURINE EFFLUX PUMP PBUE"/>
    <property type="match status" value="1"/>
</dbReference>
<accession>A0A8J2YEM6</accession>
<evidence type="ECO:0000259" key="7">
    <source>
        <dbReference type="PROSITE" id="PS50850"/>
    </source>
</evidence>
<feature type="transmembrane region" description="Helical" evidence="6">
    <location>
        <begin position="210"/>
        <end position="232"/>
    </location>
</feature>
<feature type="transmembrane region" description="Helical" evidence="6">
    <location>
        <begin position="271"/>
        <end position="291"/>
    </location>
</feature>
<feature type="transmembrane region" description="Helical" evidence="6">
    <location>
        <begin position="112"/>
        <end position="129"/>
    </location>
</feature>
<feature type="transmembrane region" description="Helical" evidence="6">
    <location>
        <begin position="365"/>
        <end position="384"/>
    </location>
</feature>
<evidence type="ECO:0000313" key="9">
    <source>
        <dbReference type="Proteomes" id="UP000602745"/>
    </source>
</evidence>
<dbReference type="CDD" id="cd17324">
    <property type="entry name" value="MFS_NepI_like"/>
    <property type="match status" value="1"/>
</dbReference>
<dbReference type="Gene3D" id="1.20.1250.20">
    <property type="entry name" value="MFS general substrate transporter like domains"/>
    <property type="match status" value="1"/>
</dbReference>
<keyword evidence="4 6" id="KW-1133">Transmembrane helix</keyword>
<evidence type="ECO:0000313" key="8">
    <source>
        <dbReference type="EMBL" id="GGE37708.1"/>
    </source>
</evidence>
<dbReference type="SUPFAM" id="SSF103473">
    <property type="entry name" value="MFS general substrate transporter"/>
    <property type="match status" value="1"/>
</dbReference>
<feature type="transmembrane region" description="Helical" evidence="6">
    <location>
        <begin position="297"/>
        <end position="317"/>
    </location>
</feature>
<feature type="transmembrane region" description="Helical" evidence="6">
    <location>
        <begin position="141"/>
        <end position="159"/>
    </location>
</feature>
<dbReference type="InterPro" id="IPR020846">
    <property type="entry name" value="MFS_dom"/>
</dbReference>
<feature type="transmembrane region" description="Helical" evidence="6">
    <location>
        <begin position="165"/>
        <end position="189"/>
    </location>
</feature>
<evidence type="ECO:0000256" key="6">
    <source>
        <dbReference type="SAM" id="Phobius"/>
    </source>
</evidence>
<dbReference type="InterPro" id="IPR011701">
    <property type="entry name" value="MFS"/>
</dbReference>
<reference evidence="8" key="1">
    <citation type="journal article" date="2014" name="Int. J. Syst. Evol. Microbiol.">
        <title>Complete genome sequence of Corynebacterium casei LMG S-19264T (=DSM 44701T), isolated from a smear-ripened cheese.</title>
        <authorList>
            <consortium name="US DOE Joint Genome Institute (JGI-PGF)"/>
            <person name="Walter F."/>
            <person name="Albersmeier A."/>
            <person name="Kalinowski J."/>
            <person name="Ruckert C."/>
        </authorList>
    </citation>
    <scope>NUCLEOTIDE SEQUENCE</scope>
    <source>
        <strain evidence="8">CCM 7684</strain>
    </source>
</reference>
<feature type="transmembrane region" description="Helical" evidence="6">
    <location>
        <begin position="12"/>
        <end position="39"/>
    </location>
</feature>
<keyword evidence="5 6" id="KW-0472">Membrane</keyword>
<feature type="transmembrane region" description="Helical" evidence="6">
    <location>
        <begin position="79"/>
        <end position="100"/>
    </location>
</feature>
<feature type="transmembrane region" description="Helical" evidence="6">
    <location>
        <begin position="244"/>
        <end position="264"/>
    </location>
</feature>
<evidence type="ECO:0000256" key="5">
    <source>
        <dbReference type="ARBA" id="ARBA00023136"/>
    </source>
</evidence>
<comment type="caution">
    <text evidence="8">The sequence shown here is derived from an EMBL/GenBank/DDBJ whole genome shotgun (WGS) entry which is preliminary data.</text>
</comment>
<name>A0A8J2YEM6_9RHOB</name>
<dbReference type="InterPro" id="IPR050189">
    <property type="entry name" value="MFS_Efflux_Transporters"/>
</dbReference>
<reference evidence="8" key="2">
    <citation type="submission" date="2020-09" db="EMBL/GenBank/DDBJ databases">
        <authorList>
            <person name="Sun Q."/>
            <person name="Sedlacek I."/>
        </authorList>
    </citation>
    <scope>NUCLEOTIDE SEQUENCE</scope>
    <source>
        <strain evidence="8">CCM 7684</strain>
    </source>
</reference>
<evidence type="ECO:0000256" key="3">
    <source>
        <dbReference type="ARBA" id="ARBA00022692"/>
    </source>
</evidence>
<dbReference type="Pfam" id="PF07690">
    <property type="entry name" value="MFS_1"/>
    <property type="match status" value="1"/>
</dbReference>
<dbReference type="AlphaFoldDB" id="A0A8J2YEM6"/>
<dbReference type="GO" id="GO:0022857">
    <property type="term" value="F:transmembrane transporter activity"/>
    <property type="evidence" value="ECO:0007669"/>
    <property type="project" value="InterPro"/>
</dbReference>
<feature type="transmembrane region" description="Helical" evidence="6">
    <location>
        <begin position="51"/>
        <end position="72"/>
    </location>
</feature>
<evidence type="ECO:0000256" key="1">
    <source>
        <dbReference type="ARBA" id="ARBA00004651"/>
    </source>
</evidence>
<dbReference type="EMBL" id="BMCP01000001">
    <property type="protein sequence ID" value="GGE37708.1"/>
    <property type="molecule type" value="Genomic_DNA"/>
</dbReference>
<proteinExistence type="predicted"/>
<keyword evidence="9" id="KW-1185">Reference proteome</keyword>
<gene>
    <name evidence="8" type="ORF">GCM10007276_13890</name>
</gene>
<organism evidence="8 9">
    <name type="scientific">Agaricicola taiwanensis</name>
    <dbReference type="NCBI Taxonomy" id="591372"/>
    <lineage>
        <taxon>Bacteria</taxon>
        <taxon>Pseudomonadati</taxon>
        <taxon>Pseudomonadota</taxon>
        <taxon>Alphaproteobacteria</taxon>
        <taxon>Rhodobacterales</taxon>
        <taxon>Paracoccaceae</taxon>
        <taxon>Agaricicola</taxon>
    </lineage>
</organism>
<dbReference type="GO" id="GO:0005886">
    <property type="term" value="C:plasma membrane"/>
    <property type="evidence" value="ECO:0007669"/>
    <property type="project" value="UniProtKB-SubCell"/>
</dbReference>
<dbReference type="PANTHER" id="PTHR43124:SF3">
    <property type="entry name" value="CHLORAMPHENICOL EFFLUX PUMP RV0191"/>
    <property type="match status" value="1"/>
</dbReference>
<dbReference type="RefSeq" id="WP_188408932.1">
    <property type="nucleotide sequence ID" value="NZ_BMCP01000001.1"/>
</dbReference>
<keyword evidence="3 6" id="KW-0812">Transmembrane</keyword>